<sequence length="425" mass="45226">MTELQGPLTALESAPLALVIDLVRSGRARTRPELVTATGLSRKIITQRVEQAIDAGLLAEDGLAPSSGGRQPRLLRFRADAGHVYAALLGASEMTVAVADLDGRLIEDVHEDWSVEDGPDETMEHVRRHFDHLAQKTRLGRPWAIGIGVPGPVDFSTGRLVAPPIMPGWDGFSVRSWLRDHYDAPVWVDNDVNLMALGEWTRGSAPDGRDMLFMKVGTGVGAGLVVRGRLLRGQRGAAGDIGHTHITDDPAKVCRCGKTGCLEAVASGWALLIEATERAAESPAFSAAIRRRGHLTLADVGAAVVAADDLARELVGRAARTIATVAANLVNFCNPGALVLGGGVLRTGGYFLDVFREVILRRVTDLAGQGLEVRAASMDHMEGVTGAALLAVEHLFNPATLPRWVEDGSPLGHAADLQRLSNAFS</sequence>
<protein>
    <recommendedName>
        <fullName evidence="4">Sugar kinase</fullName>
    </recommendedName>
</protein>
<dbReference type="PROSITE" id="PS01125">
    <property type="entry name" value="ROK"/>
    <property type="match status" value="1"/>
</dbReference>
<comment type="similarity">
    <text evidence="1">Belongs to the ROK (NagC/XylR) family.</text>
</comment>
<dbReference type="InterPro" id="IPR036388">
    <property type="entry name" value="WH-like_DNA-bd_sf"/>
</dbReference>
<proteinExistence type="inferred from homology"/>
<dbReference type="Gene3D" id="1.10.10.10">
    <property type="entry name" value="Winged helix-like DNA-binding domain superfamily/Winged helix DNA-binding domain"/>
    <property type="match status" value="1"/>
</dbReference>
<evidence type="ECO:0008006" key="4">
    <source>
        <dbReference type="Google" id="ProtNLM"/>
    </source>
</evidence>
<dbReference type="InterPro" id="IPR036390">
    <property type="entry name" value="WH_DNA-bd_sf"/>
</dbReference>
<evidence type="ECO:0000313" key="2">
    <source>
        <dbReference type="EMBL" id="AQZ71369.1"/>
    </source>
</evidence>
<dbReference type="CDD" id="cd23763">
    <property type="entry name" value="ASKHA_ATPase_ROK"/>
    <property type="match status" value="1"/>
</dbReference>
<name>A0A1V0AMI9_9ACTN</name>
<dbReference type="Gene3D" id="3.30.420.40">
    <property type="match status" value="2"/>
</dbReference>
<accession>A0A1V0AMI9</accession>
<evidence type="ECO:0000313" key="3">
    <source>
        <dbReference type="Proteomes" id="UP000190797"/>
    </source>
</evidence>
<dbReference type="SUPFAM" id="SSF53067">
    <property type="entry name" value="Actin-like ATPase domain"/>
    <property type="match status" value="1"/>
</dbReference>
<gene>
    <name evidence="2" type="ORF">BKM31_55585</name>
</gene>
<dbReference type="STRING" id="1909395.BKM31_55585"/>
<dbReference type="EMBL" id="CP017717">
    <property type="protein sequence ID" value="AQZ71369.1"/>
    <property type="molecule type" value="Genomic_DNA"/>
</dbReference>
<dbReference type="PANTHER" id="PTHR18964">
    <property type="entry name" value="ROK (REPRESSOR, ORF, KINASE) FAMILY"/>
    <property type="match status" value="1"/>
</dbReference>
<dbReference type="InterPro" id="IPR049874">
    <property type="entry name" value="ROK_cs"/>
</dbReference>
<dbReference type="InterPro" id="IPR043129">
    <property type="entry name" value="ATPase_NBD"/>
</dbReference>
<dbReference type="Pfam" id="PF00480">
    <property type="entry name" value="ROK"/>
    <property type="match status" value="1"/>
</dbReference>
<evidence type="ECO:0000256" key="1">
    <source>
        <dbReference type="ARBA" id="ARBA00006479"/>
    </source>
</evidence>
<dbReference type="AlphaFoldDB" id="A0A1V0AMI9"/>
<keyword evidence="3" id="KW-1185">Reference proteome</keyword>
<dbReference type="Proteomes" id="UP000190797">
    <property type="component" value="Chromosome"/>
</dbReference>
<dbReference type="InterPro" id="IPR000600">
    <property type="entry name" value="ROK"/>
</dbReference>
<dbReference type="PANTHER" id="PTHR18964:SF173">
    <property type="entry name" value="GLUCOKINASE"/>
    <property type="match status" value="1"/>
</dbReference>
<dbReference type="KEGG" id="noa:BKM31_55585"/>
<dbReference type="SUPFAM" id="SSF46785">
    <property type="entry name" value="Winged helix' DNA-binding domain"/>
    <property type="match status" value="1"/>
</dbReference>
<organism evidence="2 3">
    <name type="scientific">[Actinomadura] parvosata subsp. kistnae</name>
    <dbReference type="NCBI Taxonomy" id="1909395"/>
    <lineage>
        <taxon>Bacteria</taxon>
        <taxon>Bacillati</taxon>
        <taxon>Actinomycetota</taxon>
        <taxon>Actinomycetes</taxon>
        <taxon>Streptosporangiales</taxon>
        <taxon>Streptosporangiaceae</taxon>
        <taxon>Nonomuraea</taxon>
    </lineage>
</organism>
<reference evidence="3" key="1">
    <citation type="journal article" date="2017" name="Med. Chem. Commun.">
        <title>Nonomuraea sp. ATCC 55076 harbours the largest actinomycete chromosome to date and the kistamicin biosynthetic gene cluster.</title>
        <authorList>
            <person name="Nazari B."/>
            <person name="Forneris C.C."/>
            <person name="Gibson M.I."/>
            <person name="Moon K."/>
            <person name="Schramma K.R."/>
            <person name="Seyedsayamdost M.R."/>
        </authorList>
    </citation>
    <scope>NUCLEOTIDE SEQUENCE [LARGE SCALE GENOMIC DNA]</scope>
    <source>
        <strain evidence="3">ATCC 55076</strain>
    </source>
</reference>